<dbReference type="SUPFAM" id="SSF50952">
    <property type="entry name" value="Soluble quinoprotein glucose dehydrogenase"/>
    <property type="match status" value="1"/>
</dbReference>
<dbReference type="HOGENOM" id="CLU_062660_0_0_1"/>
<organism evidence="2 3">
    <name type="scientific">Metarhizium album (strain ARSEF 1941)</name>
    <dbReference type="NCBI Taxonomy" id="1081103"/>
    <lineage>
        <taxon>Eukaryota</taxon>
        <taxon>Fungi</taxon>
        <taxon>Dikarya</taxon>
        <taxon>Ascomycota</taxon>
        <taxon>Pezizomycotina</taxon>
        <taxon>Sordariomycetes</taxon>
        <taxon>Hypocreomycetidae</taxon>
        <taxon>Hypocreales</taxon>
        <taxon>Clavicipitaceae</taxon>
        <taxon>Metarhizium</taxon>
    </lineage>
</organism>
<dbReference type="RefSeq" id="XP_040678669.1">
    <property type="nucleotide sequence ID" value="XM_040823416.1"/>
</dbReference>
<comment type="caution">
    <text evidence="2">The sequence shown here is derived from an EMBL/GenBank/DDBJ whole genome shotgun (WGS) entry which is preliminary data.</text>
</comment>
<feature type="signal peptide" evidence="1">
    <location>
        <begin position="1"/>
        <end position="20"/>
    </location>
</feature>
<keyword evidence="1" id="KW-0732">Signal</keyword>
<keyword evidence="3" id="KW-1185">Reference proteome</keyword>
<dbReference type="InterPro" id="IPR011041">
    <property type="entry name" value="Quinoprot_gluc/sorb_DH_b-prop"/>
</dbReference>
<evidence type="ECO:0008006" key="4">
    <source>
        <dbReference type="Google" id="ProtNLM"/>
    </source>
</evidence>
<reference evidence="2 3" key="1">
    <citation type="journal article" date="2014" name="Proc. Natl. Acad. Sci. U.S.A.">
        <title>Trajectory and genomic determinants of fungal-pathogen speciation and host adaptation.</title>
        <authorList>
            <person name="Hu X."/>
            <person name="Xiao G."/>
            <person name="Zheng P."/>
            <person name="Shang Y."/>
            <person name="Su Y."/>
            <person name="Zhang X."/>
            <person name="Liu X."/>
            <person name="Zhan S."/>
            <person name="St Leger R.J."/>
            <person name="Wang C."/>
        </authorList>
    </citation>
    <scope>NUCLEOTIDE SEQUENCE [LARGE SCALE GENOMIC DNA]</scope>
    <source>
        <strain evidence="2 3">ARSEF 1941</strain>
    </source>
</reference>
<gene>
    <name evidence="2" type="ORF">MAM_04618</name>
</gene>
<accession>A0A0B2WU57</accession>
<feature type="chain" id="PRO_5002096195" description="WD40/YVTN repeat-like-containing domain protein" evidence="1">
    <location>
        <begin position="21"/>
        <end position="337"/>
    </location>
</feature>
<dbReference type="AlphaFoldDB" id="A0A0B2WU57"/>
<dbReference type="STRING" id="1081103.A0A0B2WU57"/>
<dbReference type="Proteomes" id="UP000030816">
    <property type="component" value="Unassembled WGS sequence"/>
</dbReference>
<proteinExistence type="predicted"/>
<evidence type="ECO:0000313" key="3">
    <source>
        <dbReference type="Proteomes" id="UP000030816"/>
    </source>
</evidence>
<evidence type="ECO:0000313" key="2">
    <source>
        <dbReference type="EMBL" id="KHN97603.1"/>
    </source>
</evidence>
<sequence>MARFAAAVLSALLGLTAARAGGPQRGGGAAGGIVDVDLRGACGAGGCPVPEAKWADGGRSVVAVFGFAVVVINHHPGRPSDKLLSFGVCTDRDDMANTHSAEALPGGRLAVATTAAAAGSANVLVFDRAPGRLDALAAPVQRLGAGGIAAVHAVLWDPRRAVLWAAGNDVSPLTGGSRSILNAYAWAGGRLASAPRTSLVARAAHLTAEWGPRTPWWDGAHAMVPVPGEDKLLVTTDLDVHVYDVRAGTVEHGQPVAERYLAGFRPAGARVGLDGVPLPRSDIKSLSMLANRDTLYVQAVWNQTYGETVGVLENGRLAGTLWSQMLYRSRWFAETAW</sequence>
<protein>
    <recommendedName>
        <fullName evidence="4">WD40/YVTN repeat-like-containing domain protein</fullName>
    </recommendedName>
</protein>
<name>A0A0B2WU57_METAS</name>
<dbReference type="OrthoDB" id="4449395at2759"/>
<evidence type="ECO:0000256" key="1">
    <source>
        <dbReference type="SAM" id="SignalP"/>
    </source>
</evidence>
<dbReference type="GeneID" id="63739073"/>
<dbReference type="EMBL" id="AZHE01000010">
    <property type="protein sequence ID" value="KHN97603.1"/>
    <property type="molecule type" value="Genomic_DNA"/>
</dbReference>